<dbReference type="SUPFAM" id="SSF53474">
    <property type="entry name" value="alpha/beta-Hydrolases"/>
    <property type="match status" value="1"/>
</dbReference>
<dbReference type="InterPro" id="IPR051044">
    <property type="entry name" value="MAG_DAG_Lipase"/>
</dbReference>
<gene>
    <name evidence="2" type="primary">ytpA</name>
    <name evidence="2" type="ORF">PSJ8397_00894</name>
</gene>
<organism evidence="2 3">
    <name type="scientific">Pseudooctadecabacter jejudonensis</name>
    <dbReference type="NCBI Taxonomy" id="1391910"/>
    <lineage>
        <taxon>Bacteria</taxon>
        <taxon>Pseudomonadati</taxon>
        <taxon>Pseudomonadota</taxon>
        <taxon>Alphaproteobacteria</taxon>
        <taxon>Rhodobacterales</taxon>
        <taxon>Paracoccaceae</taxon>
        <taxon>Pseudooctadecabacter</taxon>
    </lineage>
</organism>
<sequence length="319" mass="34656">MMDQAPYHADIAGNPDGHCHWLVTVDGVRIRVGHWPAQTSEKMSKGTVLIFPGRTEYIEKYGRTATDLTAHGYACVAIDWRGQGIADRLLDNRAVGHVNVFGDYQLDVKAVLAHVRKLGLPEPFHLLGHSMGGCIGLRALYDGLPVASVAFSAPMWGIKMSPALRPIAWGLSTVSKPLGFSGVFAPGQQAETYVLRATAEDNTLTSDPSSFEILQAQLKAQPDLALGGPSLHWLNEALREMRDLSLKPSPDLACVTFLGSEEAIVDPARIHDRMGRWPHGELVVLDLGRHEVLMEIPALRDQVIGGAVALFDAHAKQLA</sequence>
<feature type="domain" description="Serine aminopeptidase S33" evidence="1">
    <location>
        <begin position="44"/>
        <end position="295"/>
    </location>
</feature>
<evidence type="ECO:0000259" key="1">
    <source>
        <dbReference type="Pfam" id="PF12146"/>
    </source>
</evidence>
<evidence type="ECO:0000313" key="3">
    <source>
        <dbReference type="Proteomes" id="UP000193623"/>
    </source>
</evidence>
<keyword evidence="3" id="KW-1185">Reference proteome</keyword>
<reference evidence="2 3" key="1">
    <citation type="submission" date="2017-03" db="EMBL/GenBank/DDBJ databases">
        <authorList>
            <person name="Afonso C.L."/>
            <person name="Miller P.J."/>
            <person name="Scott M.A."/>
            <person name="Spackman E."/>
            <person name="Goraichik I."/>
            <person name="Dimitrov K.M."/>
            <person name="Suarez D.L."/>
            <person name="Swayne D.E."/>
        </authorList>
    </citation>
    <scope>NUCLEOTIDE SEQUENCE [LARGE SCALE GENOMIC DNA]</scope>
    <source>
        <strain evidence="2 3">CECT 8397</strain>
    </source>
</reference>
<dbReference type="RefSeq" id="WP_085863299.1">
    <property type="nucleotide sequence ID" value="NZ_FWFT01000001.1"/>
</dbReference>
<dbReference type="InterPro" id="IPR022742">
    <property type="entry name" value="Hydrolase_4"/>
</dbReference>
<dbReference type="OrthoDB" id="9788260at2"/>
<dbReference type="GO" id="GO:0016787">
    <property type="term" value="F:hydrolase activity"/>
    <property type="evidence" value="ECO:0007669"/>
    <property type="project" value="UniProtKB-KW"/>
</dbReference>
<dbReference type="Pfam" id="PF12146">
    <property type="entry name" value="Hydrolase_4"/>
    <property type="match status" value="1"/>
</dbReference>
<keyword evidence="2" id="KW-0378">Hydrolase</keyword>
<name>A0A1Y5RTF3_9RHOB</name>
<dbReference type="InterPro" id="IPR029058">
    <property type="entry name" value="AB_hydrolase_fold"/>
</dbReference>
<dbReference type="Gene3D" id="3.40.50.1820">
    <property type="entry name" value="alpha/beta hydrolase"/>
    <property type="match status" value="1"/>
</dbReference>
<dbReference type="AlphaFoldDB" id="A0A1Y5RTF3"/>
<dbReference type="EMBL" id="FWFT01000001">
    <property type="protein sequence ID" value="SLN22320.1"/>
    <property type="molecule type" value="Genomic_DNA"/>
</dbReference>
<evidence type="ECO:0000313" key="2">
    <source>
        <dbReference type="EMBL" id="SLN22320.1"/>
    </source>
</evidence>
<protein>
    <submittedName>
        <fullName evidence="2">Phospholipase YtpA</fullName>
        <ecNumber evidence="2">3.1.1.-</ecNumber>
    </submittedName>
</protein>
<dbReference type="PANTHER" id="PTHR11614">
    <property type="entry name" value="PHOSPHOLIPASE-RELATED"/>
    <property type="match status" value="1"/>
</dbReference>
<proteinExistence type="predicted"/>
<dbReference type="Proteomes" id="UP000193623">
    <property type="component" value="Unassembled WGS sequence"/>
</dbReference>
<dbReference type="EC" id="3.1.1.-" evidence="2"/>
<accession>A0A1Y5RTF3</accession>